<dbReference type="STRING" id="40754.THII_1680"/>
<gene>
    <name evidence="2" type="ORF">THII_1680</name>
</gene>
<dbReference type="OrthoDB" id="129742at2"/>
<organism evidence="2 3">
    <name type="scientific">Thioploca ingrica</name>
    <dbReference type="NCBI Taxonomy" id="40754"/>
    <lineage>
        <taxon>Bacteria</taxon>
        <taxon>Pseudomonadati</taxon>
        <taxon>Pseudomonadota</taxon>
        <taxon>Gammaproteobacteria</taxon>
        <taxon>Thiotrichales</taxon>
        <taxon>Thiotrichaceae</taxon>
        <taxon>Thioploca</taxon>
    </lineage>
</organism>
<evidence type="ECO:0000313" key="3">
    <source>
        <dbReference type="Proteomes" id="UP000031623"/>
    </source>
</evidence>
<dbReference type="SUPFAM" id="SSF143011">
    <property type="entry name" value="RelE-like"/>
    <property type="match status" value="1"/>
</dbReference>
<dbReference type="InterPro" id="IPR035093">
    <property type="entry name" value="RelE/ParE_toxin_dom_sf"/>
</dbReference>
<dbReference type="EMBL" id="AP014633">
    <property type="protein sequence ID" value="BAP55977.1"/>
    <property type="molecule type" value="Genomic_DNA"/>
</dbReference>
<dbReference type="AlphaFoldDB" id="A0A090AK31"/>
<dbReference type="InterPro" id="IPR056925">
    <property type="entry name" value="ParE-like"/>
</dbReference>
<dbReference type="Proteomes" id="UP000031623">
    <property type="component" value="Chromosome"/>
</dbReference>
<dbReference type="HOGENOM" id="CLU_161929_3_0_6"/>
<accession>A0A090AK31</accession>
<feature type="domain" description="ParE-like toxin" evidence="1">
    <location>
        <begin position="20"/>
        <end position="84"/>
    </location>
</feature>
<proteinExistence type="predicted"/>
<reference evidence="2 3" key="1">
    <citation type="journal article" date="2014" name="ISME J.">
        <title>Ecophysiology of Thioploca ingrica as revealed by the complete genome sequence supplemented with proteomic evidence.</title>
        <authorList>
            <person name="Kojima H."/>
            <person name="Ogura Y."/>
            <person name="Yamamoto N."/>
            <person name="Togashi T."/>
            <person name="Mori H."/>
            <person name="Watanabe T."/>
            <person name="Nemoto F."/>
            <person name="Kurokawa K."/>
            <person name="Hayashi T."/>
            <person name="Fukui M."/>
        </authorList>
    </citation>
    <scope>NUCLEOTIDE SEQUENCE [LARGE SCALE GENOMIC DNA]</scope>
</reference>
<dbReference type="Pfam" id="PF24732">
    <property type="entry name" value="ParE_like"/>
    <property type="match status" value="1"/>
</dbReference>
<evidence type="ECO:0000313" key="2">
    <source>
        <dbReference type="EMBL" id="BAP55977.1"/>
    </source>
</evidence>
<dbReference type="Gene3D" id="3.30.2310.20">
    <property type="entry name" value="RelE-like"/>
    <property type="match status" value="1"/>
</dbReference>
<dbReference type="KEGG" id="tig:THII_1680"/>
<name>A0A090AK31_9GAMM</name>
<protein>
    <recommendedName>
        <fullName evidence="1">ParE-like toxin domain-containing protein</fullName>
    </recommendedName>
</protein>
<sequence>MISHTTEPFRKSFADLPKLIQQQAKTVYKQFIKDPYHPSLQFKRIHSTKPIYSVRINLDYRAIGILQENEIIWFWIGSHNCYEKLIQRR</sequence>
<keyword evidence="3" id="KW-1185">Reference proteome</keyword>
<evidence type="ECO:0000259" key="1">
    <source>
        <dbReference type="Pfam" id="PF24732"/>
    </source>
</evidence>